<dbReference type="CDD" id="cd01105">
    <property type="entry name" value="HTH_GlnR-like"/>
    <property type="match status" value="1"/>
</dbReference>
<dbReference type="OrthoDB" id="9806513at2"/>
<dbReference type="InterPro" id="IPR047057">
    <property type="entry name" value="MerR_fam"/>
</dbReference>
<evidence type="ECO:0000256" key="1">
    <source>
        <dbReference type="ARBA" id="ARBA00022491"/>
    </source>
</evidence>
<dbReference type="SMART" id="SM00422">
    <property type="entry name" value="HTH_MERR"/>
    <property type="match status" value="1"/>
</dbReference>
<sequence length="112" mass="12944">MPHINGKDGVSLAVSTSYKNKKVIGIGITSELTGLSERQIRYYEERKLIQPDRSKGGTRKYSFEDVERLVDIANKMEDGMQTFEIRKEEMKQSDVRNKMLRGQLNAAFKMRK</sequence>
<proteinExistence type="predicted"/>
<dbReference type="AlphaFoldDB" id="A0A2T4UAL9"/>
<feature type="domain" description="HTH merR-type" evidence="5">
    <location>
        <begin position="23"/>
        <end position="69"/>
    </location>
</feature>
<dbReference type="Pfam" id="PF13411">
    <property type="entry name" value="MerR_1"/>
    <property type="match status" value="1"/>
</dbReference>
<dbReference type="PROSITE" id="PS50937">
    <property type="entry name" value="HTH_MERR_2"/>
    <property type="match status" value="1"/>
</dbReference>
<dbReference type="Proteomes" id="UP000240509">
    <property type="component" value="Unassembled WGS sequence"/>
</dbReference>
<dbReference type="SUPFAM" id="SSF46955">
    <property type="entry name" value="Putative DNA-binding domain"/>
    <property type="match status" value="1"/>
</dbReference>
<organism evidence="6 7">
    <name type="scientific">Alkalicoccus saliphilus</name>
    <dbReference type="NCBI Taxonomy" id="200989"/>
    <lineage>
        <taxon>Bacteria</taxon>
        <taxon>Bacillati</taxon>
        <taxon>Bacillota</taxon>
        <taxon>Bacilli</taxon>
        <taxon>Bacillales</taxon>
        <taxon>Bacillaceae</taxon>
        <taxon>Alkalicoccus</taxon>
    </lineage>
</organism>
<dbReference type="InterPro" id="IPR000551">
    <property type="entry name" value="MerR-type_HTH_dom"/>
</dbReference>
<dbReference type="EMBL" id="PZJJ01000001">
    <property type="protein sequence ID" value="PTL40441.1"/>
    <property type="molecule type" value="Genomic_DNA"/>
</dbReference>
<reference evidence="6 7" key="1">
    <citation type="submission" date="2018-03" db="EMBL/GenBank/DDBJ databases">
        <title>Alkalicoccus saliphilus sp. nov., isolated from a mineral pool.</title>
        <authorList>
            <person name="Zhao B."/>
        </authorList>
    </citation>
    <scope>NUCLEOTIDE SEQUENCE [LARGE SCALE GENOMIC DNA]</scope>
    <source>
        <strain evidence="6 7">6AG</strain>
    </source>
</reference>
<evidence type="ECO:0000313" key="7">
    <source>
        <dbReference type="Proteomes" id="UP000240509"/>
    </source>
</evidence>
<accession>A0A2T4UAL9</accession>
<dbReference type="PANTHER" id="PTHR30204">
    <property type="entry name" value="REDOX-CYCLING DRUG-SENSING TRANSCRIPTIONAL ACTIVATOR SOXR"/>
    <property type="match status" value="1"/>
</dbReference>
<evidence type="ECO:0000259" key="5">
    <source>
        <dbReference type="PROSITE" id="PS50937"/>
    </source>
</evidence>
<evidence type="ECO:0000256" key="2">
    <source>
        <dbReference type="ARBA" id="ARBA00023015"/>
    </source>
</evidence>
<name>A0A2T4UAL9_9BACI</name>
<keyword evidence="4" id="KW-0804">Transcription</keyword>
<dbReference type="PANTHER" id="PTHR30204:SF65">
    <property type="entry name" value="HTH-TYPE TRANSCRIPTIONAL REGULATOR TNRA"/>
    <property type="match status" value="1"/>
</dbReference>
<keyword evidence="7" id="KW-1185">Reference proteome</keyword>
<evidence type="ECO:0000313" key="6">
    <source>
        <dbReference type="EMBL" id="PTL40441.1"/>
    </source>
</evidence>
<keyword evidence="1" id="KW-0678">Repressor</keyword>
<dbReference type="InterPro" id="IPR009061">
    <property type="entry name" value="DNA-bd_dom_put_sf"/>
</dbReference>
<evidence type="ECO:0000256" key="4">
    <source>
        <dbReference type="ARBA" id="ARBA00023163"/>
    </source>
</evidence>
<dbReference type="GO" id="GO:0003700">
    <property type="term" value="F:DNA-binding transcription factor activity"/>
    <property type="evidence" value="ECO:0007669"/>
    <property type="project" value="InterPro"/>
</dbReference>
<evidence type="ECO:0000256" key="3">
    <source>
        <dbReference type="ARBA" id="ARBA00023125"/>
    </source>
</evidence>
<gene>
    <name evidence="6" type="ORF">C6Y45_00590</name>
</gene>
<protein>
    <submittedName>
        <fullName evidence="6">MerR family DNA-binding transcriptional regulator</fullName>
    </submittedName>
</protein>
<dbReference type="GO" id="GO:0003677">
    <property type="term" value="F:DNA binding"/>
    <property type="evidence" value="ECO:0007669"/>
    <property type="project" value="UniProtKB-KW"/>
</dbReference>
<comment type="caution">
    <text evidence="6">The sequence shown here is derived from an EMBL/GenBank/DDBJ whole genome shotgun (WGS) entry which is preliminary data.</text>
</comment>
<keyword evidence="3 6" id="KW-0238">DNA-binding</keyword>
<keyword evidence="2" id="KW-0805">Transcription regulation</keyword>
<dbReference type="Gene3D" id="1.10.1660.10">
    <property type="match status" value="1"/>
</dbReference>